<evidence type="ECO:0000313" key="2">
    <source>
        <dbReference type="Proteomes" id="UP000321570"/>
    </source>
</evidence>
<accession>A0A564XZE9</accession>
<protein>
    <submittedName>
        <fullName evidence="1">Uncharacterized protein</fullName>
    </submittedName>
</protein>
<gene>
    <name evidence="1" type="ORF">WMSIL1_LOCUS1501</name>
</gene>
<name>A0A564XZE9_HYMDI</name>
<keyword evidence="2" id="KW-1185">Reference proteome</keyword>
<reference evidence="1 2" key="1">
    <citation type="submission" date="2019-07" db="EMBL/GenBank/DDBJ databases">
        <authorList>
            <person name="Jastrzebski P J."/>
            <person name="Paukszto L."/>
            <person name="Jastrzebski P J."/>
        </authorList>
    </citation>
    <scope>NUCLEOTIDE SEQUENCE [LARGE SCALE GENOMIC DNA]</scope>
    <source>
        <strain evidence="1 2">WMS-il1</strain>
    </source>
</reference>
<dbReference type="Proteomes" id="UP000321570">
    <property type="component" value="Unassembled WGS sequence"/>
</dbReference>
<organism evidence="1 2">
    <name type="scientific">Hymenolepis diminuta</name>
    <name type="common">Rat tapeworm</name>
    <dbReference type="NCBI Taxonomy" id="6216"/>
    <lineage>
        <taxon>Eukaryota</taxon>
        <taxon>Metazoa</taxon>
        <taxon>Spiralia</taxon>
        <taxon>Lophotrochozoa</taxon>
        <taxon>Platyhelminthes</taxon>
        <taxon>Cestoda</taxon>
        <taxon>Eucestoda</taxon>
        <taxon>Cyclophyllidea</taxon>
        <taxon>Hymenolepididae</taxon>
        <taxon>Hymenolepis</taxon>
    </lineage>
</organism>
<proteinExistence type="predicted"/>
<evidence type="ECO:0000313" key="1">
    <source>
        <dbReference type="EMBL" id="VUZ40415.1"/>
    </source>
</evidence>
<dbReference type="AlphaFoldDB" id="A0A564XZE9"/>
<dbReference type="EMBL" id="CABIJS010000033">
    <property type="protein sequence ID" value="VUZ40415.1"/>
    <property type="molecule type" value="Genomic_DNA"/>
</dbReference>
<sequence>MLPIGILILIPAQKLMKSRSLRGTLRSILGRSRQKNTLPEEKKASVKDQSLLRLMMNAFSPLRILINPAEMLPISQEGEQGVIIVVTKIVWCIVDHINQNVVQVGLTPVSFHVSRSSSSPMHPYLDIVQHP</sequence>